<evidence type="ECO:0000256" key="1">
    <source>
        <dbReference type="SAM" id="MobiDB-lite"/>
    </source>
</evidence>
<comment type="caution">
    <text evidence="2">The sequence shown here is derived from an EMBL/GenBank/DDBJ whole genome shotgun (WGS) entry which is preliminary data.</text>
</comment>
<evidence type="ECO:0000313" key="2">
    <source>
        <dbReference type="EMBL" id="GBM99258.1"/>
    </source>
</evidence>
<proteinExistence type="predicted"/>
<reference evidence="2 3" key="1">
    <citation type="journal article" date="2019" name="Sci. Rep.">
        <title>Orb-weaving spider Araneus ventricosus genome elucidates the spidroin gene catalogue.</title>
        <authorList>
            <person name="Kono N."/>
            <person name="Nakamura H."/>
            <person name="Ohtoshi R."/>
            <person name="Moran D.A.P."/>
            <person name="Shinohara A."/>
            <person name="Yoshida Y."/>
            <person name="Fujiwara M."/>
            <person name="Mori M."/>
            <person name="Tomita M."/>
            <person name="Arakawa K."/>
        </authorList>
    </citation>
    <scope>NUCLEOTIDE SEQUENCE [LARGE SCALE GENOMIC DNA]</scope>
</reference>
<feature type="compositionally biased region" description="Pro residues" evidence="1">
    <location>
        <begin position="60"/>
        <end position="74"/>
    </location>
</feature>
<organism evidence="2 3">
    <name type="scientific">Araneus ventricosus</name>
    <name type="common">Orbweaver spider</name>
    <name type="synonym">Epeira ventricosa</name>
    <dbReference type="NCBI Taxonomy" id="182803"/>
    <lineage>
        <taxon>Eukaryota</taxon>
        <taxon>Metazoa</taxon>
        <taxon>Ecdysozoa</taxon>
        <taxon>Arthropoda</taxon>
        <taxon>Chelicerata</taxon>
        <taxon>Arachnida</taxon>
        <taxon>Araneae</taxon>
        <taxon>Araneomorphae</taxon>
        <taxon>Entelegynae</taxon>
        <taxon>Araneoidea</taxon>
        <taxon>Araneidae</taxon>
        <taxon>Araneus</taxon>
    </lineage>
</organism>
<protein>
    <submittedName>
        <fullName evidence="2">Uncharacterized protein</fullName>
    </submittedName>
</protein>
<keyword evidence="3" id="KW-1185">Reference proteome</keyword>
<feature type="region of interest" description="Disordered" evidence="1">
    <location>
        <begin position="1"/>
        <end position="81"/>
    </location>
</feature>
<evidence type="ECO:0000313" key="3">
    <source>
        <dbReference type="Proteomes" id="UP000499080"/>
    </source>
</evidence>
<dbReference type="Proteomes" id="UP000499080">
    <property type="component" value="Unassembled WGS sequence"/>
</dbReference>
<feature type="compositionally biased region" description="Basic and acidic residues" evidence="1">
    <location>
        <begin position="30"/>
        <end position="39"/>
    </location>
</feature>
<feature type="compositionally biased region" description="Basic and acidic residues" evidence="1">
    <location>
        <begin position="1"/>
        <end position="15"/>
    </location>
</feature>
<name>A0A4Y2KBG8_ARAVE</name>
<feature type="non-terminal residue" evidence="2">
    <location>
        <position position="1"/>
    </location>
</feature>
<sequence>RIEQVDRNNRLEEWRGVQSRRIPASQRLQHHPDPADRQRAGLRARRPALPEQDAADDGPLLPPHPPARLLPRPTPLDGQAEDLGIRQGRVLHGAEILDLPSCNTFSSGYLGHFSHFR</sequence>
<accession>A0A4Y2KBG8</accession>
<dbReference type="AlphaFoldDB" id="A0A4Y2KBG8"/>
<gene>
    <name evidence="2" type="ORF">AVEN_120442_1</name>
</gene>
<dbReference type="EMBL" id="BGPR01193994">
    <property type="protein sequence ID" value="GBM99258.1"/>
    <property type="molecule type" value="Genomic_DNA"/>
</dbReference>